<evidence type="ECO:0000313" key="2">
    <source>
        <dbReference type="EMBL" id="SCY78436.1"/>
    </source>
</evidence>
<dbReference type="AlphaFoldDB" id="A0A1G5IQS7"/>
<dbReference type="InterPro" id="IPR029063">
    <property type="entry name" value="SAM-dependent_MTases_sf"/>
</dbReference>
<dbReference type="Proteomes" id="UP000199569">
    <property type="component" value="Unassembled WGS sequence"/>
</dbReference>
<evidence type="ECO:0000313" key="3">
    <source>
        <dbReference type="Proteomes" id="UP000199569"/>
    </source>
</evidence>
<keyword evidence="3" id="KW-1185">Reference proteome</keyword>
<protein>
    <submittedName>
        <fullName evidence="2">Methyltransferase domain-containing protein</fullName>
    </submittedName>
</protein>
<accession>A0A1G5IQS7</accession>
<evidence type="ECO:0000259" key="1">
    <source>
        <dbReference type="Pfam" id="PF08241"/>
    </source>
</evidence>
<dbReference type="GO" id="GO:0008757">
    <property type="term" value="F:S-adenosylmethionine-dependent methyltransferase activity"/>
    <property type="evidence" value="ECO:0007669"/>
    <property type="project" value="InterPro"/>
</dbReference>
<keyword evidence="2" id="KW-0808">Transferase</keyword>
<organism evidence="2 3">
    <name type="scientific">Microvirga guangxiensis</name>
    <dbReference type="NCBI Taxonomy" id="549386"/>
    <lineage>
        <taxon>Bacteria</taxon>
        <taxon>Pseudomonadati</taxon>
        <taxon>Pseudomonadota</taxon>
        <taxon>Alphaproteobacteria</taxon>
        <taxon>Hyphomicrobiales</taxon>
        <taxon>Methylobacteriaceae</taxon>
        <taxon>Microvirga</taxon>
    </lineage>
</organism>
<dbReference type="Pfam" id="PF08241">
    <property type="entry name" value="Methyltransf_11"/>
    <property type="match status" value="1"/>
</dbReference>
<name>A0A1G5IQS7_9HYPH</name>
<feature type="domain" description="Methyltransferase type 11" evidence="1">
    <location>
        <begin position="57"/>
        <end position="101"/>
    </location>
</feature>
<gene>
    <name evidence="2" type="ORF">SAMN02927923_02263</name>
</gene>
<reference evidence="2 3" key="1">
    <citation type="submission" date="2016-10" db="EMBL/GenBank/DDBJ databases">
        <authorList>
            <person name="de Groot N.N."/>
        </authorList>
    </citation>
    <scope>NUCLEOTIDE SEQUENCE [LARGE SCALE GENOMIC DNA]</scope>
    <source>
        <strain evidence="2 3">CGMCC 1.7666</strain>
    </source>
</reference>
<dbReference type="SUPFAM" id="SSF53335">
    <property type="entry name" value="S-adenosyl-L-methionine-dependent methyltransferases"/>
    <property type="match status" value="1"/>
</dbReference>
<keyword evidence="2" id="KW-0489">Methyltransferase</keyword>
<dbReference type="STRING" id="549386.SAMN02927923_02263"/>
<proteinExistence type="predicted"/>
<dbReference type="CDD" id="cd02440">
    <property type="entry name" value="AdoMet_MTases"/>
    <property type="match status" value="1"/>
</dbReference>
<dbReference type="EMBL" id="FMVJ01000006">
    <property type="protein sequence ID" value="SCY78436.1"/>
    <property type="molecule type" value="Genomic_DNA"/>
</dbReference>
<dbReference type="InterPro" id="IPR013216">
    <property type="entry name" value="Methyltransf_11"/>
</dbReference>
<dbReference type="Gene3D" id="3.40.50.150">
    <property type="entry name" value="Vaccinia Virus protein VP39"/>
    <property type="match status" value="1"/>
</dbReference>
<sequence>MNHGAGQVSMPRFLHVGSGRYRKHQTIRAFQGPEWEEISLDIDKSVKPDIVDKLPELAKVESDSFDAVYSSHSIEHLYPHEVPVALSAFHRVLKSNGVAIIRCPDLQTIGQALARGEIDTPLYVSGMGPVSALDMLYGFRPSMANGNLYMAHHTGFTAKTLGDACAASKFRSVYCLRMKETRELWCIATKAALAQEKLEQLAKFCIRPV</sequence>
<dbReference type="GO" id="GO:0032259">
    <property type="term" value="P:methylation"/>
    <property type="evidence" value="ECO:0007669"/>
    <property type="project" value="UniProtKB-KW"/>
</dbReference>